<dbReference type="InterPro" id="IPR042489">
    <property type="entry name" value="CapZ_alpha_1"/>
</dbReference>
<dbReference type="InterPro" id="IPR002189">
    <property type="entry name" value="CapZ_alpha"/>
</dbReference>
<dbReference type="GO" id="GO:0030036">
    <property type="term" value="P:actin cytoskeleton organization"/>
    <property type="evidence" value="ECO:0007669"/>
    <property type="project" value="TreeGrafter"/>
</dbReference>
<dbReference type="InterPro" id="IPR042276">
    <property type="entry name" value="CapZ_alpha/beta_2"/>
</dbReference>
<name>A0A9P6W5B3_MAUEX</name>
<dbReference type="AlphaFoldDB" id="A0A9P6W5B3"/>
<keyword evidence="8" id="KW-1185">Reference proteome</keyword>
<comment type="function">
    <text evidence="5 6">F-actin-capping proteins bind in a Ca(2+)-independent manner to the fast growing ends of actin filaments (barbed end) thereby blocking the exchange of subunits at these ends. Unlike other capping proteins (such as gelsolin and severin), these proteins do not sever actin filaments.</text>
</comment>
<dbReference type="Gene3D" id="3.90.1150.210">
    <property type="entry name" value="F-actin capping protein, beta subunit"/>
    <property type="match status" value="1"/>
</dbReference>
<keyword evidence="4 6" id="KW-0009">Actin-binding</keyword>
<dbReference type="OrthoDB" id="340550at2759"/>
<dbReference type="InterPro" id="IPR017865">
    <property type="entry name" value="F-actin_cap_asu_CS"/>
</dbReference>
<evidence type="ECO:0000313" key="7">
    <source>
        <dbReference type="EMBL" id="KAG0662980.1"/>
    </source>
</evidence>
<dbReference type="PANTHER" id="PTHR10653:SF0">
    <property type="entry name" value="F-ACTIN-CAPPING PROTEIN SUBUNIT ALPHA"/>
    <property type="match status" value="1"/>
</dbReference>
<proteinExistence type="inferred from homology"/>
<dbReference type="SUPFAM" id="SSF90096">
    <property type="entry name" value="Subunits of heterodimeric actin filament capping protein Capz"/>
    <property type="match status" value="1"/>
</dbReference>
<dbReference type="GO" id="GO:0008290">
    <property type="term" value="C:F-actin capping protein complex"/>
    <property type="evidence" value="ECO:0007669"/>
    <property type="project" value="UniProtKB-UniRule"/>
</dbReference>
<protein>
    <recommendedName>
        <fullName evidence="2 6">F-actin-capping protein subunit alpha</fullName>
    </recommendedName>
</protein>
<keyword evidence="3 6" id="KW-0117">Actin capping</keyword>
<evidence type="ECO:0000256" key="2">
    <source>
        <dbReference type="ARBA" id="ARBA00014038"/>
    </source>
</evidence>
<dbReference type="FunFam" id="3.90.1150.210:FF:000003">
    <property type="entry name" value="F-actin-capping protein subunit alpha"/>
    <property type="match status" value="1"/>
</dbReference>
<dbReference type="PRINTS" id="PR00191">
    <property type="entry name" value="FACTINCAPA"/>
</dbReference>
<dbReference type="GO" id="GO:0030479">
    <property type="term" value="C:actin cortical patch"/>
    <property type="evidence" value="ECO:0007669"/>
    <property type="project" value="TreeGrafter"/>
</dbReference>
<dbReference type="PANTHER" id="PTHR10653">
    <property type="entry name" value="F-ACTIN-CAPPING PROTEIN SUBUNIT ALPHA"/>
    <property type="match status" value="1"/>
</dbReference>
<organism evidence="7 8">
    <name type="scientific">Maudiozyma exigua</name>
    <name type="common">Yeast</name>
    <name type="synonym">Kazachstania exigua</name>
    <dbReference type="NCBI Taxonomy" id="34358"/>
    <lineage>
        <taxon>Eukaryota</taxon>
        <taxon>Fungi</taxon>
        <taxon>Dikarya</taxon>
        <taxon>Ascomycota</taxon>
        <taxon>Saccharomycotina</taxon>
        <taxon>Saccharomycetes</taxon>
        <taxon>Saccharomycetales</taxon>
        <taxon>Saccharomycetaceae</taxon>
        <taxon>Maudiozyma</taxon>
    </lineage>
</organism>
<dbReference type="Proteomes" id="UP000750334">
    <property type="component" value="Unassembled WGS sequence"/>
</dbReference>
<dbReference type="Pfam" id="PF01267">
    <property type="entry name" value="F-actin_cap_A"/>
    <property type="match status" value="1"/>
</dbReference>
<reference evidence="7 8" key="1">
    <citation type="submission" date="2020-11" db="EMBL/GenBank/DDBJ databases">
        <title>Kefir isolates.</title>
        <authorList>
            <person name="Marcisauskas S."/>
            <person name="Kim Y."/>
            <person name="Blasche S."/>
        </authorList>
    </citation>
    <scope>NUCLEOTIDE SEQUENCE [LARGE SCALE GENOMIC DNA]</scope>
    <source>
        <strain evidence="7 8">OG2</strain>
    </source>
</reference>
<evidence type="ECO:0000256" key="3">
    <source>
        <dbReference type="ARBA" id="ARBA00022467"/>
    </source>
</evidence>
<dbReference type="GO" id="GO:0051016">
    <property type="term" value="P:barbed-end actin filament capping"/>
    <property type="evidence" value="ECO:0007669"/>
    <property type="project" value="UniProtKB-UniRule"/>
</dbReference>
<dbReference type="GO" id="GO:0051015">
    <property type="term" value="F:actin filament binding"/>
    <property type="evidence" value="ECO:0007669"/>
    <property type="project" value="TreeGrafter"/>
</dbReference>
<gene>
    <name evidence="7" type="primary">CAP1</name>
    <name evidence="7" type="ORF">C6P45_000932</name>
</gene>
<evidence type="ECO:0000313" key="8">
    <source>
        <dbReference type="Proteomes" id="UP000750334"/>
    </source>
</evidence>
<dbReference type="InterPro" id="IPR037282">
    <property type="entry name" value="CapZ_alpha/beta"/>
</dbReference>
<comment type="subunit">
    <text evidence="6">Heterodimer of an alpha and a beta subunit.</text>
</comment>
<comment type="similarity">
    <text evidence="1 6">Belongs to the F-actin-capping protein alpha subunit family.</text>
</comment>
<dbReference type="EMBL" id="PUHR01000137">
    <property type="protein sequence ID" value="KAG0662980.1"/>
    <property type="molecule type" value="Genomic_DNA"/>
</dbReference>
<evidence type="ECO:0000256" key="4">
    <source>
        <dbReference type="ARBA" id="ARBA00023203"/>
    </source>
</evidence>
<sequence>MSETNFDDVIHDIIFDSPAGEIQEVYSSLTKIVGENSKDTLLNAVEQYNLSKNIPIDVEGNRTLLSENNKDGSSRYFDPINGVSFTVDHLNRKAQDIQPYQASNFDDEKKNLYQSIVSYTKDAYPGEVTVATYPINDTTIEIIINSTKYNPSNFWNGDWRSKYVYDTNTKQLTGDIDVQIHYYEDGNVSFKSHKDINQDGVNDLVATISALETEYEKSLDFSFTELNEKQFKALRRRLPITRSKVNWGKAIGNYRLGRDAAEGA</sequence>
<evidence type="ECO:0000256" key="6">
    <source>
        <dbReference type="RuleBase" id="RU365077"/>
    </source>
</evidence>
<dbReference type="PROSITE" id="PS00749">
    <property type="entry name" value="F_ACTIN_CAPPING_A_2"/>
    <property type="match status" value="1"/>
</dbReference>
<accession>A0A9P6W5B3</accession>
<dbReference type="Gene3D" id="3.30.1140.60">
    <property type="entry name" value="F-actin capping protein, alpha subunit"/>
    <property type="match status" value="1"/>
</dbReference>
<evidence type="ECO:0000256" key="1">
    <source>
        <dbReference type="ARBA" id="ARBA00010479"/>
    </source>
</evidence>
<comment type="caution">
    <text evidence="7">The sequence shown here is derived from an EMBL/GenBank/DDBJ whole genome shotgun (WGS) entry which is preliminary data.</text>
</comment>
<evidence type="ECO:0000256" key="5">
    <source>
        <dbReference type="ARBA" id="ARBA00025389"/>
    </source>
</evidence>